<dbReference type="SUPFAM" id="SSF51905">
    <property type="entry name" value="FAD/NAD(P)-binding domain"/>
    <property type="match status" value="1"/>
</dbReference>
<keyword evidence="2" id="KW-0285">Flavoprotein</keyword>
<gene>
    <name evidence="6" type="ORF">BJY01DRAFT_257058</name>
</gene>
<dbReference type="Pfam" id="PF07992">
    <property type="entry name" value="Pyr_redox_2"/>
    <property type="match status" value="1"/>
</dbReference>
<dbReference type="InterPro" id="IPR036188">
    <property type="entry name" value="FAD/NAD-bd_sf"/>
</dbReference>
<protein>
    <recommendedName>
        <fullName evidence="5">FAD/NAD(P)-binding domain-containing protein</fullName>
    </recommendedName>
</protein>
<organism evidence="6 7">
    <name type="scientific">Aspergillus pseudoustus</name>
    <dbReference type="NCBI Taxonomy" id="1810923"/>
    <lineage>
        <taxon>Eukaryota</taxon>
        <taxon>Fungi</taxon>
        <taxon>Dikarya</taxon>
        <taxon>Ascomycota</taxon>
        <taxon>Pezizomycotina</taxon>
        <taxon>Eurotiomycetes</taxon>
        <taxon>Eurotiomycetidae</taxon>
        <taxon>Eurotiales</taxon>
        <taxon>Aspergillaceae</taxon>
        <taxon>Aspergillus</taxon>
        <taxon>Aspergillus subgen. Nidulantes</taxon>
    </lineage>
</organism>
<evidence type="ECO:0000259" key="5">
    <source>
        <dbReference type="Pfam" id="PF07992"/>
    </source>
</evidence>
<evidence type="ECO:0000256" key="4">
    <source>
        <dbReference type="ARBA" id="ARBA00023002"/>
    </source>
</evidence>
<sequence length="416" mass="44947">MPSKPISIVVIGGSHAGLGVSHRLLRRISPTSEATPIRLTLINPSNEYYFNIAAPRFLVKPGSLSSNQYLYPIAHSFQGYPDGSFNFVRGLVRRIDKNDKVVQVERLGKKEQKGQGEEDITSVDEETISYSYDYLVIASGSTTPATLGLTGLKIPFKADGLEDTRSGIENASKELAAAKSVVIGGGGPLGVELAGELAEAAGPKKRINLVSRSEALLTSPGMGAMEDVRVGNKAESLLRAKGVEVLKSAMVEKVTQDPETKKWIVELMPTGQRIEADAYVDTTGTIPNNVFIPKSYLNDDGWVNVDAHFRVVDGETSRSDTYAVGDITCHPYRLLSRISGQAEAVVSNIEASIGGQKRLVTYSAEAQRKMLVVPVGQSTGAGHFGGWPLIGCLVWYFKGRDFLAYKALKFLMGEAH</sequence>
<evidence type="ECO:0000313" key="7">
    <source>
        <dbReference type="Proteomes" id="UP001610446"/>
    </source>
</evidence>
<reference evidence="6 7" key="1">
    <citation type="submission" date="2024-07" db="EMBL/GenBank/DDBJ databases">
        <title>Section-level genome sequencing and comparative genomics of Aspergillus sections Usti and Cavernicolus.</title>
        <authorList>
            <consortium name="Lawrence Berkeley National Laboratory"/>
            <person name="Nybo J.L."/>
            <person name="Vesth T.C."/>
            <person name="Theobald S."/>
            <person name="Frisvad J.C."/>
            <person name="Larsen T.O."/>
            <person name="Kjaerboelling I."/>
            <person name="Rothschild-Mancinelli K."/>
            <person name="Lyhne E.K."/>
            <person name="Kogle M.E."/>
            <person name="Barry K."/>
            <person name="Clum A."/>
            <person name="Na H."/>
            <person name="Ledsgaard L."/>
            <person name="Lin J."/>
            <person name="Lipzen A."/>
            <person name="Kuo A."/>
            <person name="Riley R."/>
            <person name="Mondo S."/>
            <person name="Labutti K."/>
            <person name="Haridas S."/>
            <person name="Pangalinan J."/>
            <person name="Salamov A.A."/>
            <person name="Simmons B.A."/>
            <person name="Magnuson J.K."/>
            <person name="Chen J."/>
            <person name="Drula E."/>
            <person name="Henrissat B."/>
            <person name="Wiebenga A."/>
            <person name="Lubbers R.J."/>
            <person name="Gomes A.C."/>
            <person name="Makela M.R."/>
            <person name="Stajich J."/>
            <person name="Grigoriev I.V."/>
            <person name="Mortensen U.H."/>
            <person name="De Vries R.P."/>
            <person name="Baker S.E."/>
            <person name="Andersen M.R."/>
        </authorList>
    </citation>
    <scope>NUCLEOTIDE SEQUENCE [LARGE SCALE GENOMIC DNA]</scope>
    <source>
        <strain evidence="6 7">CBS 123904</strain>
    </source>
</reference>
<comment type="similarity">
    <text evidence="1">Belongs to the FAD-dependent oxidoreductase family.</text>
</comment>
<evidence type="ECO:0000313" key="6">
    <source>
        <dbReference type="EMBL" id="KAL2855331.1"/>
    </source>
</evidence>
<evidence type="ECO:0000256" key="2">
    <source>
        <dbReference type="ARBA" id="ARBA00022630"/>
    </source>
</evidence>
<name>A0ABR4KST8_9EURO</name>
<dbReference type="PANTHER" id="PTHR43735">
    <property type="entry name" value="APOPTOSIS-INDUCING FACTOR 1"/>
    <property type="match status" value="1"/>
</dbReference>
<dbReference type="InterPro" id="IPR023753">
    <property type="entry name" value="FAD/NAD-binding_dom"/>
</dbReference>
<evidence type="ECO:0000256" key="1">
    <source>
        <dbReference type="ARBA" id="ARBA00006442"/>
    </source>
</evidence>
<keyword evidence="7" id="KW-1185">Reference proteome</keyword>
<proteinExistence type="inferred from homology"/>
<accession>A0ABR4KST8</accession>
<dbReference type="Proteomes" id="UP001610446">
    <property type="component" value="Unassembled WGS sequence"/>
</dbReference>
<feature type="domain" description="FAD/NAD(P)-binding" evidence="5">
    <location>
        <begin position="7"/>
        <end position="332"/>
    </location>
</feature>
<keyword evidence="4" id="KW-0560">Oxidoreductase</keyword>
<dbReference type="Gene3D" id="3.50.50.100">
    <property type="match status" value="1"/>
</dbReference>
<dbReference type="PANTHER" id="PTHR43735:SF3">
    <property type="entry name" value="FERROPTOSIS SUPPRESSOR PROTEIN 1"/>
    <property type="match status" value="1"/>
</dbReference>
<dbReference type="EMBL" id="JBFXLU010000011">
    <property type="protein sequence ID" value="KAL2855331.1"/>
    <property type="molecule type" value="Genomic_DNA"/>
</dbReference>
<evidence type="ECO:0000256" key="3">
    <source>
        <dbReference type="ARBA" id="ARBA00022827"/>
    </source>
</evidence>
<comment type="caution">
    <text evidence="6">The sequence shown here is derived from an EMBL/GenBank/DDBJ whole genome shotgun (WGS) entry which is preliminary data.</text>
</comment>
<dbReference type="PRINTS" id="PR00368">
    <property type="entry name" value="FADPNR"/>
</dbReference>
<keyword evidence="3" id="KW-0274">FAD</keyword>